<comment type="caution">
    <text evidence="3">The sequence shown here is derived from an EMBL/GenBank/DDBJ whole genome shotgun (WGS) entry which is preliminary data.</text>
</comment>
<dbReference type="CDD" id="cd03413">
    <property type="entry name" value="CbiK_C"/>
    <property type="match status" value="1"/>
</dbReference>
<sequence length="256" mass="28764">MKKGILVVSFGTSHLDTMEKTIQAMEEGIAEAFPEYKVYRAFTSRMILRKLKKEEGIAIDTVEEALERMAADGVRRVVIQPTHIINGIENDRMLDEIKKLEGRFEWIRVGKPLLSSADDYKKAAHAVMAETELAPDEVLALMGHGTDHHANAAYPMLEYTFHALGYSRVLVGTVENFPDLSNVMTKLKICGARKVALMPFMMVAGDHAKNDMAGEEDSWKSEMENAGYEVRVILKGLGELKGIRRIFEEHIREVLA</sequence>
<feature type="binding site" evidence="2">
    <location>
        <position position="175"/>
    </location>
    <ligand>
        <name>Co(2+)</name>
        <dbReference type="ChEBI" id="CHEBI:48828"/>
    </ligand>
</feature>
<dbReference type="CDD" id="cd03412">
    <property type="entry name" value="CbiK_N"/>
    <property type="match status" value="1"/>
</dbReference>
<keyword evidence="2" id="KW-0479">Metal-binding</keyword>
<evidence type="ECO:0000313" key="4">
    <source>
        <dbReference type="Proteomes" id="UP000824243"/>
    </source>
</evidence>
<feature type="binding site" evidence="2">
    <location>
        <position position="144"/>
    </location>
    <ligand>
        <name>Co(2+)</name>
        <dbReference type="ChEBI" id="CHEBI:48828"/>
    </ligand>
</feature>
<feature type="binding site" evidence="2">
    <location>
        <position position="207"/>
    </location>
    <ligand>
        <name>Co(2+)</name>
        <dbReference type="ChEBI" id="CHEBI:48828"/>
    </ligand>
</feature>
<dbReference type="Pfam" id="PF06180">
    <property type="entry name" value="CbiK"/>
    <property type="match status" value="1"/>
</dbReference>
<gene>
    <name evidence="3" type="ORF">H9981_09855</name>
</gene>
<dbReference type="Gene3D" id="3.40.50.1400">
    <property type="match status" value="2"/>
</dbReference>
<dbReference type="Proteomes" id="UP000824243">
    <property type="component" value="Unassembled WGS sequence"/>
</dbReference>
<dbReference type="PIRSF" id="PIRSF033579">
    <property type="entry name" value="Anaer_Co_chel"/>
    <property type="match status" value="1"/>
</dbReference>
<reference evidence="3" key="2">
    <citation type="submission" date="2021-04" db="EMBL/GenBank/DDBJ databases">
        <authorList>
            <person name="Gilroy R."/>
        </authorList>
    </citation>
    <scope>NUCLEOTIDE SEQUENCE</scope>
    <source>
        <strain evidence="3">ChiSjej5B23-15282</strain>
    </source>
</reference>
<evidence type="ECO:0000256" key="1">
    <source>
        <dbReference type="PIRSR" id="PIRSR033579-1"/>
    </source>
</evidence>
<dbReference type="GO" id="GO:0016852">
    <property type="term" value="F:sirohydrochlorin cobaltochelatase activity"/>
    <property type="evidence" value="ECO:0007669"/>
    <property type="project" value="InterPro"/>
</dbReference>
<reference evidence="3" key="1">
    <citation type="journal article" date="2021" name="PeerJ">
        <title>Extensive microbial diversity within the chicken gut microbiome revealed by metagenomics and culture.</title>
        <authorList>
            <person name="Gilroy R."/>
            <person name="Ravi A."/>
            <person name="Getino M."/>
            <person name="Pursley I."/>
            <person name="Horton D.L."/>
            <person name="Alikhan N.F."/>
            <person name="Baker D."/>
            <person name="Gharbi K."/>
            <person name="Hall N."/>
            <person name="Watson M."/>
            <person name="Adriaenssens E.M."/>
            <person name="Foster-Nyarko E."/>
            <person name="Jarju S."/>
            <person name="Secka A."/>
            <person name="Antonio M."/>
            <person name="Oren A."/>
            <person name="Chaudhuri R.R."/>
            <person name="La Ragione R."/>
            <person name="Hildebrand F."/>
            <person name="Pallen M.J."/>
        </authorList>
    </citation>
    <scope>NUCLEOTIDE SEQUENCE</scope>
    <source>
        <strain evidence="3">ChiSjej5B23-15282</strain>
    </source>
</reference>
<evidence type="ECO:0000313" key="3">
    <source>
        <dbReference type="EMBL" id="HIX49294.1"/>
    </source>
</evidence>
<dbReference type="GO" id="GO:0046872">
    <property type="term" value="F:metal ion binding"/>
    <property type="evidence" value="ECO:0007669"/>
    <property type="project" value="UniProtKB-KW"/>
</dbReference>
<proteinExistence type="predicted"/>
<evidence type="ECO:0000256" key="2">
    <source>
        <dbReference type="PIRSR" id="PIRSR033579-3"/>
    </source>
</evidence>
<dbReference type="InterPro" id="IPR010388">
    <property type="entry name" value="Anaerobic_Co-chelatase"/>
</dbReference>
<protein>
    <submittedName>
        <fullName evidence="3">Sirohydrochlorin cobaltochelatase</fullName>
    </submittedName>
</protein>
<organism evidence="3 4">
    <name type="scientific">Candidatus Mediterraneibacter caccavium</name>
    <dbReference type="NCBI Taxonomy" id="2838661"/>
    <lineage>
        <taxon>Bacteria</taxon>
        <taxon>Bacillati</taxon>
        <taxon>Bacillota</taxon>
        <taxon>Clostridia</taxon>
        <taxon>Lachnospirales</taxon>
        <taxon>Lachnospiraceae</taxon>
        <taxon>Mediterraneibacter</taxon>
    </lineage>
</organism>
<accession>A0A9D1VYW0</accession>
<keyword evidence="2" id="KW-0170">Cobalt</keyword>
<dbReference type="EMBL" id="DXFA01000168">
    <property type="protein sequence ID" value="HIX49294.1"/>
    <property type="molecule type" value="Genomic_DNA"/>
</dbReference>
<dbReference type="GO" id="GO:0019251">
    <property type="term" value="P:anaerobic cobalamin biosynthetic process"/>
    <property type="evidence" value="ECO:0007669"/>
    <property type="project" value="InterPro"/>
</dbReference>
<feature type="active site" description="Proton acceptor" evidence="1">
    <location>
        <position position="144"/>
    </location>
</feature>
<dbReference type="SUPFAM" id="SSF53800">
    <property type="entry name" value="Chelatase"/>
    <property type="match status" value="1"/>
</dbReference>
<dbReference type="AlphaFoldDB" id="A0A9D1VYW0"/>
<name>A0A9D1VYW0_9FIRM</name>